<feature type="domain" description="Beta-lactamase-related" evidence="1">
    <location>
        <begin position="42"/>
        <end position="331"/>
    </location>
</feature>
<dbReference type="PANTHER" id="PTHR43283:SF7">
    <property type="entry name" value="BETA-LACTAMASE-RELATED DOMAIN-CONTAINING PROTEIN"/>
    <property type="match status" value="1"/>
</dbReference>
<reference evidence="2" key="1">
    <citation type="submission" date="2020-05" db="EMBL/GenBank/DDBJ databases">
        <authorList>
            <person name="Chiriac C."/>
            <person name="Salcher M."/>
            <person name="Ghai R."/>
            <person name="Kavagutti S V."/>
        </authorList>
    </citation>
    <scope>NUCLEOTIDE SEQUENCE</scope>
</reference>
<dbReference type="Pfam" id="PF00144">
    <property type="entry name" value="Beta-lactamase"/>
    <property type="match status" value="1"/>
</dbReference>
<dbReference type="AlphaFoldDB" id="A0A6J6F0E4"/>
<dbReference type="InterPro" id="IPR012338">
    <property type="entry name" value="Beta-lactam/transpept-like"/>
</dbReference>
<protein>
    <submittedName>
        <fullName evidence="2">Unannotated protein</fullName>
    </submittedName>
</protein>
<dbReference type="SUPFAM" id="SSF56601">
    <property type="entry name" value="beta-lactamase/transpeptidase-like"/>
    <property type="match status" value="1"/>
</dbReference>
<dbReference type="EMBL" id="CAEZTS010000078">
    <property type="protein sequence ID" value="CAB4580394.1"/>
    <property type="molecule type" value="Genomic_DNA"/>
</dbReference>
<dbReference type="InterPro" id="IPR050789">
    <property type="entry name" value="Diverse_Enzym_Activities"/>
</dbReference>
<evidence type="ECO:0000259" key="1">
    <source>
        <dbReference type="Pfam" id="PF00144"/>
    </source>
</evidence>
<proteinExistence type="predicted"/>
<dbReference type="PANTHER" id="PTHR43283">
    <property type="entry name" value="BETA-LACTAMASE-RELATED"/>
    <property type="match status" value="1"/>
</dbReference>
<dbReference type="InterPro" id="IPR001466">
    <property type="entry name" value="Beta-lactam-related"/>
</dbReference>
<dbReference type="Gene3D" id="3.40.710.10">
    <property type="entry name" value="DD-peptidase/beta-lactamase superfamily"/>
    <property type="match status" value="1"/>
</dbReference>
<gene>
    <name evidence="2" type="ORF">UFOPK1722_00990</name>
</gene>
<sequence length="352" mass="38688">MNDHVFPGDDWDVADPDEAVDIDVVDGALDELFGVRGDPAGVSLAALVVHRGRIVRERYGHQPDTLFGPGGPVDRNTTLISWSMAKSITHALVGILVNDGRIESQIDIDSPVNVPEWSNSPRASITMGDLLRMRDGLDFVEDYVIDESGNVASDVIAMLFAEGTDDVAAYARSRPAKHAPGSVWSYSSGTTNIICSLLGELVGGQDQMRAFIEDRLFASLGMSSATPRFDTAGTFIGSSYVYATARDFARFGYLYLRGGRWADRQVVPSSWVDTAHHMHAVDPENGHGYSWHWWNWNARPETMAALGYEGQRIIVDPARDLVVVHLGKWMADTQPELDRHLTSIVESFAVIV</sequence>
<evidence type="ECO:0000313" key="2">
    <source>
        <dbReference type="EMBL" id="CAB4580394.1"/>
    </source>
</evidence>
<name>A0A6J6F0E4_9ZZZZ</name>
<organism evidence="2">
    <name type="scientific">freshwater metagenome</name>
    <dbReference type="NCBI Taxonomy" id="449393"/>
    <lineage>
        <taxon>unclassified sequences</taxon>
        <taxon>metagenomes</taxon>
        <taxon>ecological metagenomes</taxon>
    </lineage>
</organism>
<accession>A0A6J6F0E4</accession>